<accession>A0A8F5BM45</accession>
<protein>
    <submittedName>
        <fullName evidence="8">Integral membrane protein with SNARE domain</fullName>
    </submittedName>
</protein>
<name>A0A8F5BM45_SACSH</name>
<dbReference type="AlphaFoldDB" id="A0A8F5BM45"/>
<evidence type="ECO:0000256" key="3">
    <source>
        <dbReference type="ARBA" id="ARBA00022692"/>
    </source>
</evidence>
<organism evidence="8 9">
    <name type="scientific">Saccharolobus shibatae (strain ATCC 51178 / DSM 5389 / JCM 8931 / NBRC 15437 / B12)</name>
    <name type="common">Sulfolobus shibatae</name>
    <dbReference type="NCBI Taxonomy" id="523848"/>
    <lineage>
        <taxon>Archaea</taxon>
        <taxon>Thermoproteota</taxon>
        <taxon>Thermoprotei</taxon>
        <taxon>Sulfolobales</taxon>
        <taxon>Sulfolobaceae</taxon>
        <taxon>Saccharolobus</taxon>
    </lineage>
</organism>
<feature type="transmembrane region" description="Helical" evidence="6">
    <location>
        <begin position="7"/>
        <end position="25"/>
    </location>
</feature>
<dbReference type="PANTHER" id="PTHR42709">
    <property type="entry name" value="ALKALINE PHOSPHATASE LIKE PROTEIN"/>
    <property type="match status" value="1"/>
</dbReference>
<comment type="subcellular location">
    <subcellularLocation>
        <location evidence="1">Cell membrane</location>
        <topology evidence="1">Multi-pass membrane protein</topology>
    </subcellularLocation>
</comment>
<feature type="transmembrane region" description="Helical" evidence="6">
    <location>
        <begin position="133"/>
        <end position="152"/>
    </location>
</feature>
<dbReference type="OrthoDB" id="204088at2157"/>
<gene>
    <name evidence="8" type="ORF">J5U23_00715</name>
</gene>
<feature type="transmembrane region" description="Helical" evidence="6">
    <location>
        <begin position="172"/>
        <end position="190"/>
    </location>
</feature>
<reference evidence="8" key="1">
    <citation type="journal article" date="2021" name="Environ. Microbiol.">
        <title>New insights into the diversity and evolution of the archaeal mobilome from three complete genomes of Saccharolobus shibatae.</title>
        <authorList>
            <person name="Medvedeva S."/>
            <person name="Brandt D."/>
            <person name="Cvirkaite-Krupovic V."/>
            <person name="Liu Y."/>
            <person name="Severinov K."/>
            <person name="Ishino S."/>
            <person name="Ishino Y."/>
            <person name="Prangishvili D."/>
            <person name="Kalinowski J."/>
            <person name="Krupovic M."/>
        </authorList>
    </citation>
    <scope>NUCLEOTIDE SEQUENCE</scope>
    <source>
        <strain evidence="8">B12</strain>
    </source>
</reference>
<dbReference type="Pfam" id="PF09335">
    <property type="entry name" value="VTT_dom"/>
    <property type="match status" value="1"/>
</dbReference>
<evidence type="ECO:0000259" key="7">
    <source>
        <dbReference type="Pfam" id="PF09335"/>
    </source>
</evidence>
<dbReference type="Proteomes" id="UP000694018">
    <property type="component" value="Chromosome"/>
</dbReference>
<keyword evidence="4 6" id="KW-1133">Transmembrane helix</keyword>
<feature type="domain" description="VTT" evidence="7">
    <location>
        <begin position="27"/>
        <end position="153"/>
    </location>
</feature>
<keyword evidence="2" id="KW-1003">Cell membrane</keyword>
<proteinExistence type="predicted"/>
<dbReference type="PANTHER" id="PTHR42709:SF6">
    <property type="entry name" value="UNDECAPRENYL PHOSPHATE TRANSPORTER A"/>
    <property type="match status" value="1"/>
</dbReference>
<dbReference type="GO" id="GO:0005886">
    <property type="term" value="C:plasma membrane"/>
    <property type="evidence" value="ECO:0007669"/>
    <property type="project" value="UniProtKB-SubCell"/>
</dbReference>
<evidence type="ECO:0000256" key="4">
    <source>
        <dbReference type="ARBA" id="ARBA00022989"/>
    </source>
</evidence>
<keyword evidence="3 6" id="KW-0812">Transmembrane</keyword>
<dbReference type="InterPro" id="IPR032816">
    <property type="entry name" value="VTT_dom"/>
</dbReference>
<dbReference type="RefSeq" id="WP_218259489.1">
    <property type="nucleotide sequence ID" value="NZ_CP077717.1"/>
</dbReference>
<dbReference type="EMBL" id="CP077717">
    <property type="protein sequence ID" value="QXJ27847.1"/>
    <property type="molecule type" value="Genomic_DNA"/>
</dbReference>
<dbReference type="KEGG" id="sshi:J5U23_00715"/>
<evidence type="ECO:0000313" key="9">
    <source>
        <dbReference type="Proteomes" id="UP000694018"/>
    </source>
</evidence>
<dbReference type="GeneID" id="65562314"/>
<dbReference type="InterPro" id="IPR051311">
    <property type="entry name" value="DedA_domain"/>
</dbReference>
<evidence type="ECO:0000313" key="8">
    <source>
        <dbReference type="EMBL" id="QXJ27847.1"/>
    </source>
</evidence>
<evidence type="ECO:0000256" key="6">
    <source>
        <dbReference type="SAM" id="Phobius"/>
    </source>
</evidence>
<feature type="transmembrane region" description="Helical" evidence="6">
    <location>
        <begin position="45"/>
        <end position="69"/>
    </location>
</feature>
<evidence type="ECO:0000256" key="2">
    <source>
        <dbReference type="ARBA" id="ARBA00022475"/>
    </source>
</evidence>
<evidence type="ECO:0000256" key="1">
    <source>
        <dbReference type="ARBA" id="ARBA00004651"/>
    </source>
</evidence>
<keyword evidence="5 6" id="KW-0472">Membrane</keyword>
<sequence>MIYVFKGLSGYIILFLLMIGEGLGLPLPSEVIMPLVGYYSYLGSISLYIGIIVGTLGSLVGSIIAYVIGYKLGLPFLKRYGKYILIDEGKIEALHNWFLRYGDIAVFGFRFVPGLRALISYPAGIGQMKIPKYLGFTFLGHTIWDIVLSLVGYELANQINFVVTLAEKFGNYILIFVVTIIVIYILVRVLHNRQ</sequence>
<evidence type="ECO:0000256" key="5">
    <source>
        <dbReference type="ARBA" id="ARBA00023136"/>
    </source>
</evidence>